<dbReference type="AlphaFoldDB" id="A0A9D4V0F8"/>
<organism evidence="2 3">
    <name type="scientific">Adiantum capillus-veneris</name>
    <name type="common">Maidenhair fern</name>
    <dbReference type="NCBI Taxonomy" id="13818"/>
    <lineage>
        <taxon>Eukaryota</taxon>
        <taxon>Viridiplantae</taxon>
        <taxon>Streptophyta</taxon>
        <taxon>Embryophyta</taxon>
        <taxon>Tracheophyta</taxon>
        <taxon>Polypodiopsida</taxon>
        <taxon>Polypodiidae</taxon>
        <taxon>Polypodiales</taxon>
        <taxon>Pteridineae</taxon>
        <taxon>Pteridaceae</taxon>
        <taxon>Vittarioideae</taxon>
        <taxon>Adiantum</taxon>
    </lineage>
</organism>
<dbReference type="OrthoDB" id="1982560at2759"/>
<feature type="compositionally biased region" description="Basic and acidic residues" evidence="1">
    <location>
        <begin position="82"/>
        <end position="91"/>
    </location>
</feature>
<comment type="caution">
    <text evidence="2">The sequence shown here is derived from an EMBL/GenBank/DDBJ whole genome shotgun (WGS) entry which is preliminary data.</text>
</comment>
<reference evidence="2" key="1">
    <citation type="submission" date="2021-01" db="EMBL/GenBank/DDBJ databases">
        <title>Adiantum capillus-veneris genome.</title>
        <authorList>
            <person name="Fang Y."/>
            <person name="Liao Q."/>
        </authorList>
    </citation>
    <scope>NUCLEOTIDE SEQUENCE</scope>
    <source>
        <strain evidence="2">H3</strain>
        <tissue evidence="2">Leaf</tissue>
    </source>
</reference>
<evidence type="ECO:0000256" key="1">
    <source>
        <dbReference type="SAM" id="MobiDB-lite"/>
    </source>
</evidence>
<evidence type="ECO:0000313" key="3">
    <source>
        <dbReference type="Proteomes" id="UP000886520"/>
    </source>
</evidence>
<evidence type="ECO:0000313" key="2">
    <source>
        <dbReference type="EMBL" id="KAI5077369.1"/>
    </source>
</evidence>
<dbReference type="Proteomes" id="UP000886520">
    <property type="component" value="Chromosome 7"/>
</dbReference>
<name>A0A9D4V0F8_ADICA</name>
<feature type="compositionally biased region" description="Low complexity" evidence="1">
    <location>
        <begin position="53"/>
        <end position="66"/>
    </location>
</feature>
<protein>
    <submittedName>
        <fullName evidence="2">Uncharacterized protein</fullName>
    </submittedName>
</protein>
<dbReference type="PANTHER" id="PTHR35707">
    <property type="entry name" value="OS06G0608100 PROTEIN"/>
    <property type="match status" value="1"/>
</dbReference>
<gene>
    <name evidence="2" type="ORF">GOP47_0007193</name>
</gene>
<feature type="region of interest" description="Disordered" evidence="1">
    <location>
        <begin position="47"/>
        <end position="94"/>
    </location>
</feature>
<keyword evidence="3" id="KW-1185">Reference proteome</keyword>
<dbReference type="PANTHER" id="PTHR35707:SF1">
    <property type="entry name" value="SPC7 KINETOCHORE PROTEIN DOMAIN-CONTAINING PROTEIN"/>
    <property type="match status" value="1"/>
</dbReference>
<proteinExistence type="predicted"/>
<feature type="region of interest" description="Disordered" evidence="1">
    <location>
        <begin position="223"/>
        <end position="270"/>
    </location>
</feature>
<dbReference type="EMBL" id="JABFUD020000007">
    <property type="protein sequence ID" value="KAI5077369.1"/>
    <property type="molecule type" value="Genomic_DNA"/>
</dbReference>
<accession>A0A9D4V0F8</accession>
<feature type="region of interest" description="Disordered" evidence="1">
    <location>
        <begin position="283"/>
        <end position="302"/>
    </location>
</feature>
<sequence>MEVLVYEDTKEVEANFALEDDLSSVISKKKRRVSFAQTQTIHVIPRHDDMETPPLLNSDLLPSNSNAFSPASRVSAEQQSAAHEHPSHENSMDFSHFTSDMDTDNGSWTDDDFPAHCDSADGSEDESGCFVHLRHISQLEDDDSIVNEVFNDDMTMDATAFSRNLSHFLKSGTTFDLQEAGHSGEVAKITEDCDVLSEENSMALTKTGPPHRALINPQDVSIHADDDKSDMSLATGPDRTRPQKRGNLSTEHKLSVSNAAEHSLPGITGRSTHSFIKEKENLAPHNLQDGTPLSAEPRSQNKRLRVFEDKARISLEESKTKAKQISRDSLVEDRTPLRPLSIAKVALSEDTRSATTSRTFASVGQAGGTSFHPNLRATRSLEDILHHLKNASYIKVNQADEEFMVQPHPTKLHTLSDYLEFTCNTQPQVDWLSEHIQELEVKLLNAKKRNIEVMSCSLSAQFQKLSEESFYALKSKLASTQSLAKKRWILWRVNAQKQVFSLLRESKVNLMKEVEAAKMMDQKVRHLIEAYSQMVAMVELDKAKREAVDKFPAAKEAAQPFTLRQGEEKAGGAFSQSNELKDRHHLYQEACDQLSHLRSEWHKIQIKVQSVVSVHSQRLQSDKDEVSFENDLKASIRKLAFTNSLLQQQQVMHLKAKNSGRYSVIDLSLRGMYLLSFQFEGDNPSAKVQISKSLHPEEIEKAFPCVEAFLFFQYSSSDHCWGCMELQHLYRIIQRSNYISGCWMDVLKEIKFCRRNFGITCKFQVVNGNTLLSVTFLQCQNGISVRLMFDMACARGGGYPFDKNPADVQIQTYGLAESESSITRRDMVSRIGKIQRGLGRLARICSYVEQTMGCEIEHVLD</sequence>